<name>A0A0V1HML3_9BILA</name>
<dbReference type="EMBL" id="JYDP01000054">
    <property type="protein sequence ID" value="KRZ10949.1"/>
    <property type="molecule type" value="Genomic_DNA"/>
</dbReference>
<proteinExistence type="predicted"/>
<accession>A0A0V1HML3</accession>
<dbReference type="AlphaFoldDB" id="A0A0V1HML3"/>
<keyword evidence="2" id="KW-1185">Reference proteome</keyword>
<evidence type="ECO:0000313" key="2">
    <source>
        <dbReference type="Proteomes" id="UP000055024"/>
    </source>
</evidence>
<gene>
    <name evidence="1" type="ORF">T11_7647</name>
</gene>
<comment type="caution">
    <text evidence="1">The sequence shown here is derived from an EMBL/GenBank/DDBJ whole genome shotgun (WGS) entry which is preliminary data.</text>
</comment>
<dbReference type="Proteomes" id="UP000055024">
    <property type="component" value="Unassembled WGS sequence"/>
</dbReference>
<reference evidence="1 2" key="1">
    <citation type="submission" date="2015-01" db="EMBL/GenBank/DDBJ databases">
        <title>Evolution of Trichinella species and genotypes.</title>
        <authorList>
            <person name="Korhonen P.K."/>
            <person name="Edoardo P."/>
            <person name="Giuseppe L.R."/>
            <person name="Gasser R.B."/>
        </authorList>
    </citation>
    <scope>NUCLEOTIDE SEQUENCE [LARGE SCALE GENOMIC DNA]</scope>
    <source>
        <strain evidence="1">ISS1029</strain>
    </source>
</reference>
<organism evidence="1 2">
    <name type="scientific">Trichinella zimbabwensis</name>
    <dbReference type="NCBI Taxonomy" id="268475"/>
    <lineage>
        <taxon>Eukaryota</taxon>
        <taxon>Metazoa</taxon>
        <taxon>Ecdysozoa</taxon>
        <taxon>Nematoda</taxon>
        <taxon>Enoplea</taxon>
        <taxon>Dorylaimia</taxon>
        <taxon>Trichinellida</taxon>
        <taxon>Trichinellidae</taxon>
        <taxon>Trichinella</taxon>
    </lineage>
</organism>
<protein>
    <submittedName>
        <fullName evidence="1">Uncharacterized protein</fullName>
    </submittedName>
</protein>
<evidence type="ECO:0000313" key="1">
    <source>
        <dbReference type="EMBL" id="KRZ10949.1"/>
    </source>
</evidence>
<sequence length="65" mass="7415">MTIHASVIIKQHGFLCTKISIYNTRTICHETYVITRTQSAKCKLSYLIKQNSAIKTAQMLKLTID</sequence>